<accession>A0ABW1CLX7</accession>
<dbReference type="Proteomes" id="UP001596058">
    <property type="component" value="Unassembled WGS sequence"/>
</dbReference>
<dbReference type="RefSeq" id="WP_379516014.1">
    <property type="nucleotide sequence ID" value="NZ_JBHSPA010000025.1"/>
</dbReference>
<name>A0ABW1CLX7_9ACTN</name>
<gene>
    <name evidence="1" type="ORF">ACFPZ3_21755</name>
</gene>
<dbReference type="EMBL" id="JBHSPA010000025">
    <property type="protein sequence ID" value="MFC5826502.1"/>
    <property type="molecule type" value="Genomic_DNA"/>
</dbReference>
<evidence type="ECO:0000313" key="1">
    <source>
        <dbReference type="EMBL" id="MFC5826502.1"/>
    </source>
</evidence>
<evidence type="ECO:0000313" key="2">
    <source>
        <dbReference type="Proteomes" id="UP001596058"/>
    </source>
</evidence>
<comment type="caution">
    <text evidence="1">The sequence shown here is derived from an EMBL/GenBank/DDBJ whole genome shotgun (WGS) entry which is preliminary data.</text>
</comment>
<organism evidence="1 2">
    <name type="scientific">Nonomuraea insulae</name>
    <dbReference type="NCBI Taxonomy" id="1616787"/>
    <lineage>
        <taxon>Bacteria</taxon>
        <taxon>Bacillati</taxon>
        <taxon>Actinomycetota</taxon>
        <taxon>Actinomycetes</taxon>
        <taxon>Streptosporangiales</taxon>
        <taxon>Streptosporangiaceae</taxon>
        <taxon>Nonomuraea</taxon>
    </lineage>
</organism>
<reference evidence="2" key="1">
    <citation type="journal article" date="2019" name="Int. J. Syst. Evol. Microbiol.">
        <title>The Global Catalogue of Microorganisms (GCM) 10K type strain sequencing project: providing services to taxonomists for standard genome sequencing and annotation.</title>
        <authorList>
            <consortium name="The Broad Institute Genomics Platform"/>
            <consortium name="The Broad Institute Genome Sequencing Center for Infectious Disease"/>
            <person name="Wu L."/>
            <person name="Ma J."/>
        </authorList>
    </citation>
    <scope>NUCLEOTIDE SEQUENCE [LARGE SCALE GENOMIC DNA]</scope>
    <source>
        <strain evidence="2">CCUG 53903</strain>
    </source>
</reference>
<protein>
    <submittedName>
        <fullName evidence="1">Uncharacterized protein</fullName>
    </submittedName>
</protein>
<keyword evidence="2" id="KW-1185">Reference proteome</keyword>
<proteinExistence type="predicted"/>
<sequence length="52" mass="5301">MANVLNLAAGHGEQAALMERTQELIGCECFGGADDTRGGPVVGDGKPNGRLC</sequence>